<evidence type="ECO:0000313" key="2">
    <source>
        <dbReference type="Proteomes" id="UP001567538"/>
    </source>
</evidence>
<name>A0ABD1GHU0_SALDI</name>
<evidence type="ECO:0000313" key="1">
    <source>
        <dbReference type="EMBL" id="KAL1543667.1"/>
    </source>
</evidence>
<comment type="caution">
    <text evidence="1">The sequence shown here is derived from an EMBL/GenBank/DDBJ whole genome shotgun (WGS) entry which is preliminary data.</text>
</comment>
<accession>A0ABD1GHU0</accession>
<reference evidence="1 2" key="1">
    <citation type="submission" date="2024-06" db="EMBL/GenBank/DDBJ databases">
        <title>A chromosome level genome sequence of Diviner's sage (Salvia divinorum).</title>
        <authorList>
            <person name="Ford S.A."/>
            <person name="Ro D.-K."/>
            <person name="Ness R.W."/>
            <person name="Phillips M.A."/>
        </authorList>
    </citation>
    <scope>NUCLEOTIDE SEQUENCE [LARGE SCALE GENOMIC DNA]</scope>
    <source>
        <strain evidence="1">SAF-2024a</strain>
        <tissue evidence="1">Leaf</tissue>
    </source>
</reference>
<dbReference type="AlphaFoldDB" id="A0ABD1GHU0"/>
<dbReference type="Proteomes" id="UP001567538">
    <property type="component" value="Unassembled WGS sequence"/>
</dbReference>
<protein>
    <submittedName>
        <fullName evidence="1">Uncharacterized protein</fullName>
    </submittedName>
</protein>
<sequence length="233" mass="26099">MVLSELMDLMVQLSLSCWTKHELLDAGIDIVFIAEIFGWFLDQFPSEGGSGETKEDLWVALDQFPKKGPTCSCSLLVTMDRSGNPNFFGCASNQSKLFCIAVSEWHQWLPFLEYLRFDGWADLYQMLGLLWLTEIDGYYFGCIIFRYSVSWVSVLSPPPIGSSVFICSDLFPRVESCNSACERGLPPAQPVPSPVKRGGGSIEEFTSCEDLNICKKIHGLAIHWKMHGPPPDL</sequence>
<proteinExistence type="predicted"/>
<organism evidence="1 2">
    <name type="scientific">Salvia divinorum</name>
    <name type="common">Maria pastora</name>
    <name type="synonym">Diviner's sage</name>
    <dbReference type="NCBI Taxonomy" id="28513"/>
    <lineage>
        <taxon>Eukaryota</taxon>
        <taxon>Viridiplantae</taxon>
        <taxon>Streptophyta</taxon>
        <taxon>Embryophyta</taxon>
        <taxon>Tracheophyta</taxon>
        <taxon>Spermatophyta</taxon>
        <taxon>Magnoliopsida</taxon>
        <taxon>eudicotyledons</taxon>
        <taxon>Gunneridae</taxon>
        <taxon>Pentapetalae</taxon>
        <taxon>asterids</taxon>
        <taxon>lamiids</taxon>
        <taxon>Lamiales</taxon>
        <taxon>Lamiaceae</taxon>
        <taxon>Nepetoideae</taxon>
        <taxon>Mentheae</taxon>
        <taxon>Salviinae</taxon>
        <taxon>Salvia</taxon>
        <taxon>Salvia subgen. Calosphace</taxon>
    </lineage>
</organism>
<gene>
    <name evidence="1" type="ORF">AAHA92_20609</name>
</gene>
<dbReference type="EMBL" id="JBEAFC010000008">
    <property type="protein sequence ID" value="KAL1543667.1"/>
    <property type="molecule type" value="Genomic_DNA"/>
</dbReference>
<keyword evidence="2" id="KW-1185">Reference proteome</keyword>